<name>A0A1I6SUY5_9ACTN</name>
<keyword evidence="3" id="KW-0645">Protease</keyword>
<proteinExistence type="predicted"/>
<dbReference type="AlphaFoldDB" id="A0A1I6SUY5"/>
<dbReference type="Gene3D" id="3.40.710.10">
    <property type="entry name" value="DD-peptidase/beta-lactamase superfamily"/>
    <property type="match status" value="1"/>
</dbReference>
<dbReference type="Proteomes" id="UP000198873">
    <property type="component" value="Unassembled WGS sequence"/>
</dbReference>
<feature type="signal peptide" evidence="1">
    <location>
        <begin position="1"/>
        <end position="20"/>
    </location>
</feature>
<evidence type="ECO:0000313" key="3">
    <source>
        <dbReference type="EMBL" id="SFS80678.1"/>
    </source>
</evidence>
<dbReference type="PANTHER" id="PTHR46825:SF7">
    <property type="entry name" value="D-ALANYL-D-ALANINE CARBOXYPEPTIDASE"/>
    <property type="match status" value="1"/>
</dbReference>
<protein>
    <submittedName>
        <fullName evidence="3">D-alanyl-D-alanine carboxypeptidase</fullName>
    </submittedName>
</protein>
<keyword evidence="3" id="KW-0121">Carboxypeptidase</keyword>
<gene>
    <name evidence="3" type="ORF">SAMN05444716_104164</name>
</gene>
<reference evidence="4" key="1">
    <citation type="submission" date="2016-10" db="EMBL/GenBank/DDBJ databases">
        <authorList>
            <person name="Varghese N."/>
            <person name="Submissions S."/>
        </authorList>
    </citation>
    <scope>NUCLEOTIDE SEQUENCE [LARGE SCALE GENOMIC DNA]</scope>
    <source>
        <strain evidence="4">CGMCC 4.7047</strain>
    </source>
</reference>
<evidence type="ECO:0000259" key="2">
    <source>
        <dbReference type="Pfam" id="PF00144"/>
    </source>
</evidence>
<dbReference type="InterPro" id="IPR012338">
    <property type="entry name" value="Beta-lactam/transpept-like"/>
</dbReference>
<accession>A0A1I6SUY5</accession>
<dbReference type="STRING" id="1176198.SAMN05444716_104164"/>
<dbReference type="InterPro" id="IPR001466">
    <property type="entry name" value="Beta-lactam-related"/>
</dbReference>
<feature type="domain" description="Beta-lactamase-related" evidence="2">
    <location>
        <begin position="45"/>
        <end position="374"/>
    </location>
</feature>
<dbReference type="InterPro" id="IPR050491">
    <property type="entry name" value="AmpC-like"/>
</dbReference>
<dbReference type="Pfam" id="PF00144">
    <property type="entry name" value="Beta-lactamase"/>
    <property type="match status" value="1"/>
</dbReference>
<evidence type="ECO:0000256" key="1">
    <source>
        <dbReference type="SAM" id="SignalP"/>
    </source>
</evidence>
<feature type="chain" id="PRO_5039012979" evidence="1">
    <location>
        <begin position="21"/>
        <end position="398"/>
    </location>
</feature>
<organism evidence="3 4">
    <name type="scientific">Streptomyces harbinensis</name>
    <dbReference type="NCBI Taxonomy" id="1176198"/>
    <lineage>
        <taxon>Bacteria</taxon>
        <taxon>Bacillati</taxon>
        <taxon>Actinomycetota</taxon>
        <taxon>Actinomycetes</taxon>
        <taxon>Kitasatosporales</taxon>
        <taxon>Streptomycetaceae</taxon>
        <taxon>Streptomyces</taxon>
    </lineage>
</organism>
<dbReference type="PROSITE" id="PS51257">
    <property type="entry name" value="PROKAR_LIPOPROTEIN"/>
    <property type="match status" value="1"/>
</dbReference>
<evidence type="ECO:0000313" key="4">
    <source>
        <dbReference type="Proteomes" id="UP000198873"/>
    </source>
</evidence>
<dbReference type="SUPFAM" id="SSF56601">
    <property type="entry name" value="beta-lactamase/transpeptidase-like"/>
    <property type="match status" value="1"/>
</dbReference>
<keyword evidence="4" id="KW-1185">Reference proteome</keyword>
<dbReference type="RefSeq" id="WP_139275169.1">
    <property type="nucleotide sequence ID" value="NZ_FPAB01000004.1"/>
</dbReference>
<dbReference type="GO" id="GO:0004180">
    <property type="term" value="F:carboxypeptidase activity"/>
    <property type="evidence" value="ECO:0007669"/>
    <property type="project" value="UniProtKB-KW"/>
</dbReference>
<sequence length="398" mass="42127">MNRRVSTLIALAILPAALVACDEEETVPDAPPAGEAALQREADALLDLGAPGVLATVVTPDEEITVRSGYGDVAEETPMPWDAAFRAGSFTKPFVATVLLQLVGEGALDLEDSVEDWLPGLVEGEGIDGSAITVRQLLQHTSGLPEYLLGLPEMFTEEGFGPAQDAEYTPEELIALAVAQPPAFAPGEGWQYSNTNYVLAGMIIEQVTGNGWHQEVRERIVEPLGLSGTSVPTGGEKGLPEPHARGYARFVVDMTDETPVFGDPLDVTELNPDVPWAAGAIVTTTEDATTFLRALLGGELLGEAQLALMKETVPAPELEASWPAAEYGLGLMRLPLECGDVWAHQGDIQGFMTRDGVTEDGTRSVAVSVNTNVLLPEGDTPMPEGDATRALIESALCS</sequence>
<dbReference type="PANTHER" id="PTHR46825">
    <property type="entry name" value="D-ALANYL-D-ALANINE-CARBOXYPEPTIDASE/ENDOPEPTIDASE AMPH"/>
    <property type="match status" value="1"/>
</dbReference>
<keyword evidence="1" id="KW-0732">Signal</keyword>
<keyword evidence="3" id="KW-0378">Hydrolase</keyword>
<dbReference type="EMBL" id="FPAB01000004">
    <property type="protein sequence ID" value="SFS80678.1"/>
    <property type="molecule type" value="Genomic_DNA"/>
</dbReference>